<keyword evidence="3" id="KW-1185">Reference proteome</keyword>
<evidence type="ECO:0000313" key="3">
    <source>
        <dbReference type="Proteomes" id="UP000823399"/>
    </source>
</evidence>
<protein>
    <submittedName>
        <fullName evidence="2">Uncharacterized protein</fullName>
    </submittedName>
</protein>
<feature type="transmembrane region" description="Helical" evidence="1">
    <location>
        <begin position="77"/>
        <end position="96"/>
    </location>
</feature>
<keyword evidence="1" id="KW-1133">Transmembrane helix</keyword>
<keyword evidence="1" id="KW-0472">Membrane</keyword>
<name>A0A9P7JZQ2_9AGAM</name>
<dbReference type="GeneID" id="64695526"/>
<dbReference type="RefSeq" id="XP_041299258.1">
    <property type="nucleotide sequence ID" value="XM_041433267.1"/>
</dbReference>
<accession>A0A9P7JZQ2</accession>
<organism evidence="2 3">
    <name type="scientific">Suillus discolor</name>
    <dbReference type="NCBI Taxonomy" id="1912936"/>
    <lineage>
        <taxon>Eukaryota</taxon>
        <taxon>Fungi</taxon>
        <taxon>Dikarya</taxon>
        <taxon>Basidiomycota</taxon>
        <taxon>Agaricomycotina</taxon>
        <taxon>Agaricomycetes</taxon>
        <taxon>Agaricomycetidae</taxon>
        <taxon>Boletales</taxon>
        <taxon>Suillineae</taxon>
        <taxon>Suillaceae</taxon>
        <taxon>Suillus</taxon>
    </lineage>
</organism>
<dbReference type="Proteomes" id="UP000823399">
    <property type="component" value="Unassembled WGS sequence"/>
</dbReference>
<evidence type="ECO:0000256" key="1">
    <source>
        <dbReference type="SAM" id="Phobius"/>
    </source>
</evidence>
<dbReference type="EMBL" id="JABBWM010000003">
    <property type="protein sequence ID" value="KAG2119149.1"/>
    <property type="molecule type" value="Genomic_DNA"/>
</dbReference>
<proteinExistence type="predicted"/>
<evidence type="ECO:0000313" key="2">
    <source>
        <dbReference type="EMBL" id="KAG2119149.1"/>
    </source>
</evidence>
<reference evidence="2" key="1">
    <citation type="journal article" date="2020" name="New Phytol.">
        <title>Comparative genomics reveals dynamic genome evolution in host specialist ectomycorrhizal fungi.</title>
        <authorList>
            <person name="Lofgren L.A."/>
            <person name="Nguyen N.H."/>
            <person name="Vilgalys R."/>
            <person name="Ruytinx J."/>
            <person name="Liao H.L."/>
            <person name="Branco S."/>
            <person name="Kuo A."/>
            <person name="LaButti K."/>
            <person name="Lipzen A."/>
            <person name="Andreopoulos W."/>
            <person name="Pangilinan J."/>
            <person name="Riley R."/>
            <person name="Hundley H."/>
            <person name="Na H."/>
            <person name="Barry K."/>
            <person name="Grigoriev I.V."/>
            <person name="Stajich J.E."/>
            <person name="Kennedy P.G."/>
        </authorList>
    </citation>
    <scope>NUCLEOTIDE SEQUENCE</scope>
    <source>
        <strain evidence="2">FC423</strain>
    </source>
</reference>
<feature type="transmembrane region" description="Helical" evidence="1">
    <location>
        <begin position="51"/>
        <end position="71"/>
    </location>
</feature>
<dbReference type="AlphaFoldDB" id="A0A9P7JZQ2"/>
<comment type="caution">
    <text evidence="2">The sequence shown here is derived from an EMBL/GenBank/DDBJ whole genome shotgun (WGS) entry which is preliminary data.</text>
</comment>
<dbReference type="OrthoDB" id="2789670at2759"/>
<gene>
    <name evidence="2" type="ORF">F5147DRAFT_648200</name>
</gene>
<sequence>MSCACIKPHPCRSQISAASKHHTSHPRKLRTVIIWKNYLIPTGVAMIGNHWSCAVCTALISGFSLMVLAVVCPGQHIMNWSVFINMALILWASCLLENPALKINTLAFSDITNIRAALFEFYEED</sequence>
<keyword evidence="1" id="KW-0812">Transmembrane</keyword>